<dbReference type="AlphaFoldDB" id="A0A8H6M043"/>
<sequence>MLKGLIGPMDVKHRDWLGGRPNTAWTSPAATPRASSLPTALPTSPQNSVLDDMPTPLTGLLSATREADIYIFAIGLITVMMEGGDVSAFTDESYCRYTILHTVPPTPPNIDRAMFCAMHRLHVIGTAFDLASRRGRKAVNPRFDTEDGWKRHREFLRKTLRTFVQNNLDLERYANRPVSMADEPIHTTLYGGTVTRLRSGVPAVQVEDAAMNGGDSD</sequence>
<dbReference type="EMBL" id="JACGCI010000056">
    <property type="protein sequence ID" value="KAF6750498.1"/>
    <property type="molecule type" value="Genomic_DNA"/>
</dbReference>
<evidence type="ECO:0000256" key="1">
    <source>
        <dbReference type="SAM" id="MobiDB-lite"/>
    </source>
</evidence>
<evidence type="ECO:0000313" key="2">
    <source>
        <dbReference type="EMBL" id="KAF6750498.1"/>
    </source>
</evidence>
<gene>
    <name evidence="2" type="ORF">DFP72DRAFT_851587</name>
</gene>
<proteinExistence type="predicted"/>
<dbReference type="Proteomes" id="UP000521943">
    <property type="component" value="Unassembled WGS sequence"/>
</dbReference>
<organism evidence="2 3">
    <name type="scientific">Ephemerocybe angulata</name>
    <dbReference type="NCBI Taxonomy" id="980116"/>
    <lineage>
        <taxon>Eukaryota</taxon>
        <taxon>Fungi</taxon>
        <taxon>Dikarya</taxon>
        <taxon>Basidiomycota</taxon>
        <taxon>Agaricomycotina</taxon>
        <taxon>Agaricomycetes</taxon>
        <taxon>Agaricomycetidae</taxon>
        <taxon>Agaricales</taxon>
        <taxon>Agaricineae</taxon>
        <taxon>Psathyrellaceae</taxon>
        <taxon>Ephemerocybe</taxon>
    </lineage>
</organism>
<name>A0A8H6M043_9AGAR</name>
<evidence type="ECO:0000313" key="3">
    <source>
        <dbReference type="Proteomes" id="UP000521943"/>
    </source>
</evidence>
<feature type="compositionally biased region" description="Polar residues" evidence="1">
    <location>
        <begin position="23"/>
        <end position="49"/>
    </location>
</feature>
<keyword evidence="3" id="KW-1185">Reference proteome</keyword>
<accession>A0A8H6M043</accession>
<reference evidence="2 3" key="1">
    <citation type="submission" date="2020-07" db="EMBL/GenBank/DDBJ databases">
        <title>Comparative genomics of pyrophilous fungi reveals a link between fire events and developmental genes.</title>
        <authorList>
            <consortium name="DOE Joint Genome Institute"/>
            <person name="Steindorff A.S."/>
            <person name="Carver A."/>
            <person name="Calhoun S."/>
            <person name="Stillman K."/>
            <person name="Liu H."/>
            <person name="Lipzen A."/>
            <person name="Pangilinan J."/>
            <person name="Labutti K."/>
            <person name="Bruns T.D."/>
            <person name="Grigoriev I.V."/>
        </authorList>
    </citation>
    <scope>NUCLEOTIDE SEQUENCE [LARGE SCALE GENOMIC DNA]</scope>
    <source>
        <strain evidence="2 3">CBS 144469</strain>
    </source>
</reference>
<feature type="region of interest" description="Disordered" evidence="1">
    <location>
        <begin position="22"/>
        <end position="49"/>
    </location>
</feature>
<comment type="caution">
    <text evidence="2">The sequence shown here is derived from an EMBL/GenBank/DDBJ whole genome shotgun (WGS) entry which is preliminary data.</text>
</comment>
<protein>
    <submittedName>
        <fullName evidence="2">Uncharacterized protein</fullName>
    </submittedName>
</protein>